<accession>X8J1T8</accession>
<dbReference type="InterPro" id="IPR036397">
    <property type="entry name" value="RNaseH_sf"/>
</dbReference>
<comment type="caution">
    <text evidence="2">The sequence shown here is derived from an EMBL/GenBank/DDBJ whole genome shotgun (WGS) entry which is preliminary data.</text>
</comment>
<proteinExistence type="predicted"/>
<keyword evidence="2" id="KW-0695">RNA-directed DNA polymerase</keyword>
<gene>
    <name evidence="2" type="ORF">RSOL_146310</name>
</gene>
<name>X8J1T8_9AGAM</name>
<feature type="non-terminal residue" evidence="2">
    <location>
        <position position="382"/>
    </location>
</feature>
<dbReference type="Gene3D" id="3.30.420.10">
    <property type="entry name" value="Ribonuclease H-like superfamily/Ribonuclease H"/>
    <property type="match status" value="1"/>
</dbReference>
<dbReference type="CDD" id="cd09276">
    <property type="entry name" value="Rnase_HI_RT_non_LTR"/>
    <property type="match status" value="1"/>
</dbReference>
<dbReference type="OrthoDB" id="3267074at2759"/>
<dbReference type="GO" id="GO:0003676">
    <property type="term" value="F:nucleic acid binding"/>
    <property type="evidence" value="ECO:0007669"/>
    <property type="project" value="InterPro"/>
</dbReference>
<dbReference type="Proteomes" id="UP000030108">
    <property type="component" value="Unassembled WGS sequence"/>
</dbReference>
<protein>
    <submittedName>
        <fullName evidence="2">Reverse transcriptase from transposon X-element protein, putative</fullName>
    </submittedName>
</protein>
<evidence type="ECO:0000313" key="2">
    <source>
        <dbReference type="EMBL" id="EUC55950.1"/>
    </source>
</evidence>
<evidence type="ECO:0000313" key="3">
    <source>
        <dbReference type="Proteomes" id="UP000030108"/>
    </source>
</evidence>
<dbReference type="AlphaFoldDB" id="X8J1T8"/>
<dbReference type="GO" id="GO:0004523">
    <property type="term" value="F:RNA-DNA hybrid ribonuclease activity"/>
    <property type="evidence" value="ECO:0007669"/>
    <property type="project" value="InterPro"/>
</dbReference>
<organism evidence="2 3">
    <name type="scientific">Rhizoctonia solani AG-3 Rhs1AP</name>
    <dbReference type="NCBI Taxonomy" id="1086054"/>
    <lineage>
        <taxon>Eukaryota</taxon>
        <taxon>Fungi</taxon>
        <taxon>Dikarya</taxon>
        <taxon>Basidiomycota</taxon>
        <taxon>Agaricomycotina</taxon>
        <taxon>Agaricomycetes</taxon>
        <taxon>Cantharellales</taxon>
        <taxon>Ceratobasidiaceae</taxon>
        <taxon>Rhizoctonia</taxon>
    </lineage>
</organism>
<reference evidence="3" key="1">
    <citation type="journal article" date="2014" name="Genome Announc.">
        <title>Draft genome sequence of the plant-pathogenic soil fungus Rhizoctonia solani anastomosis group 3 strain Rhs1AP.</title>
        <authorList>
            <person name="Cubeta M.A."/>
            <person name="Thomas E."/>
            <person name="Dean R.A."/>
            <person name="Jabaji S."/>
            <person name="Neate S.M."/>
            <person name="Tavantzis S."/>
            <person name="Toda T."/>
            <person name="Vilgalys R."/>
            <person name="Bharathan N."/>
            <person name="Fedorova-Abrams N."/>
            <person name="Pakala S.B."/>
            <person name="Pakala S.M."/>
            <person name="Zafar N."/>
            <person name="Joardar V."/>
            <person name="Losada L."/>
            <person name="Nierman W.C."/>
        </authorList>
    </citation>
    <scope>NUCLEOTIDE SEQUENCE [LARGE SCALE GENOMIC DNA]</scope>
    <source>
        <strain evidence="3">AG-3</strain>
    </source>
</reference>
<dbReference type="PROSITE" id="PS50879">
    <property type="entry name" value="RNASE_H_1"/>
    <property type="match status" value="1"/>
</dbReference>
<dbReference type="Pfam" id="PF00075">
    <property type="entry name" value="RNase_H"/>
    <property type="match status" value="1"/>
</dbReference>
<dbReference type="EMBL" id="JATN01000322">
    <property type="protein sequence ID" value="EUC55950.1"/>
    <property type="molecule type" value="Genomic_DNA"/>
</dbReference>
<dbReference type="InterPro" id="IPR002156">
    <property type="entry name" value="RNaseH_domain"/>
</dbReference>
<dbReference type="GO" id="GO:0003964">
    <property type="term" value="F:RNA-directed DNA polymerase activity"/>
    <property type="evidence" value="ECO:0007669"/>
    <property type="project" value="UniProtKB-KW"/>
</dbReference>
<feature type="domain" description="RNase H type-1" evidence="1">
    <location>
        <begin position="72"/>
        <end position="214"/>
    </location>
</feature>
<sequence length="382" mass="41567">MGILSVVFQGLIVPKCAIGRKKYPPPLQIILRFAGVNPSDFEQRPLSRAPLPSTPPEPRPDRELATISAWADTAHLQVFTDATASRLGVAAAAVLWESGGRELRSGLRLGDTGSLSILDAEIAGILLAAHLVASVQEDTIVDDVSIYSDSQAAISCINNHSQGASTQLLKATRRAIRMAKKGSGGTVVHLRWCPGHAGIPGNEVADEEATRVAAGLTYPTSLIPQFLAEYRPTTNPTTCKKAMQAVSRTLAEAHWVASDAHAKFAAKFPNISPRHFLAHSHPLSRSKATLLFRLTTGHVQLRQHLFRLQLADSPKCEHCGVESETVTHFLFRCQRYAVQRGEHLASRGPDFLRLAFLLHASCALEPLFDYIKATGRFADLVR</sequence>
<evidence type="ECO:0000259" key="1">
    <source>
        <dbReference type="PROSITE" id="PS50879"/>
    </source>
</evidence>
<dbReference type="InterPro" id="IPR012337">
    <property type="entry name" value="RNaseH-like_sf"/>
</dbReference>
<dbReference type="SUPFAM" id="SSF53098">
    <property type="entry name" value="Ribonuclease H-like"/>
    <property type="match status" value="1"/>
</dbReference>
<keyword evidence="2" id="KW-0548">Nucleotidyltransferase</keyword>
<keyword evidence="2" id="KW-0808">Transferase</keyword>